<feature type="domain" description="LXG" evidence="3">
    <location>
        <begin position="1"/>
        <end position="218"/>
    </location>
</feature>
<name>A0A0U2NQ39_9ENTE</name>
<gene>
    <name evidence="4" type="ORF">ATZ35_07005</name>
</gene>
<evidence type="ECO:0000256" key="2">
    <source>
        <dbReference type="SAM" id="MobiDB-lite"/>
    </source>
</evidence>
<evidence type="ECO:0000313" key="5">
    <source>
        <dbReference type="Proteomes" id="UP000067523"/>
    </source>
</evidence>
<dbReference type="PROSITE" id="PS51756">
    <property type="entry name" value="LXG"/>
    <property type="match status" value="1"/>
</dbReference>
<evidence type="ECO:0000313" key="4">
    <source>
        <dbReference type="EMBL" id="ALS36914.1"/>
    </source>
</evidence>
<organism evidence="4 5">
    <name type="scientific">Enterococcus rotai</name>
    <dbReference type="NCBI Taxonomy" id="118060"/>
    <lineage>
        <taxon>Bacteria</taxon>
        <taxon>Bacillati</taxon>
        <taxon>Bacillota</taxon>
        <taxon>Bacilli</taxon>
        <taxon>Lactobacillales</taxon>
        <taxon>Enterococcaceae</taxon>
        <taxon>Enterococcus</taxon>
    </lineage>
</organism>
<evidence type="ECO:0000256" key="1">
    <source>
        <dbReference type="ARBA" id="ARBA00034117"/>
    </source>
</evidence>
<keyword evidence="5" id="KW-1185">Reference proteome</keyword>
<sequence>MGLKFIVSEAQARSSQATQVSSQAQQAVSSLQQSIQLFLSAPLSSKAYDSAKSYFMVAYTPICQSIIMTAEAFTSAHKKFVSEYQATVGGEDIDEDKIQAEIDQYQELLHTIDDLIRDAKRPRPDLERRSMNAYESMQKRKEKLEKLRTYSAQSASFFSEYTSSQQELNNGIAQVKDCKAWNASTGTFDISKLDMNWAKDITTRWKNREVAKAKQKEEAFNNNLKKLEGYTIYAWPYEDPVTGKVSVNWFIDKDGRRLDNSELQNFLEQHGTELDPSYYQIVDWKKIRDLENDALRRGETYITGQKYEGLSKGSIQLSGYISTGYAFAQDSGLYDLAMMTGLSYAGSKAKVSTPKKSSGTKPPKTDFGAENPVSGKDWNNYFKDKYGAGNVQWKPTSFDDIVANPERLYGSTKNEIKSILGSEWTEGVYGRNGSGWKFTHPDGSVFYHGGGGVHEGSYYGFSNGKSGKVKIYKEEDGYVPTMDDKGTAIKID</sequence>
<reference evidence="5" key="1">
    <citation type="submission" date="2015-12" db="EMBL/GenBank/DDBJ databases">
        <authorList>
            <person name="Lauer A."/>
            <person name="Humrighouse B."/>
            <person name="Loparev V."/>
            <person name="Shewmaker P.L."/>
            <person name="Whitney A.M."/>
            <person name="McLaughlin R.W."/>
        </authorList>
    </citation>
    <scope>NUCLEOTIDE SEQUENCE [LARGE SCALE GENOMIC DNA]</scope>
    <source>
        <strain evidence="5">LMG 26678</strain>
    </source>
</reference>
<feature type="region of interest" description="Disordered" evidence="2">
    <location>
        <begin position="349"/>
        <end position="370"/>
    </location>
</feature>
<dbReference type="RefSeq" id="WP_208930125.1">
    <property type="nucleotide sequence ID" value="NZ_CP013655.1"/>
</dbReference>
<dbReference type="AlphaFoldDB" id="A0A0U2NQ39"/>
<dbReference type="Pfam" id="PF04740">
    <property type="entry name" value="LXG"/>
    <property type="match status" value="1"/>
</dbReference>
<dbReference type="STRING" id="118060.ATZ35_07005"/>
<dbReference type="InterPro" id="IPR006829">
    <property type="entry name" value="LXG_dom"/>
</dbReference>
<proteinExistence type="inferred from homology"/>
<dbReference type="KEGG" id="erx:ATZ35_07005"/>
<dbReference type="Proteomes" id="UP000067523">
    <property type="component" value="Chromosome"/>
</dbReference>
<evidence type="ECO:0000259" key="3">
    <source>
        <dbReference type="PROSITE" id="PS51756"/>
    </source>
</evidence>
<comment type="similarity">
    <text evidence="1">In the N-terminal section; belongs to the LXG family.</text>
</comment>
<dbReference type="EMBL" id="CP013655">
    <property type="protein sequence ID" value="ALS36914.1"/>
    <property type="molecule type" value="Genomic_DNA"/>
</dbReference>
<feature type="compositionally biased region" description="Low complexity" evidence="2">
    <location>
        <begin position="350"/>
        <end position="362"/>
    </location>
</feature>
<protein>
    <recommendedName>
        <fullName evidence="3">LXG domain-containing protein</fullName>
    </recommendedName>
</protein>
<accession>A0A0U2NQ39</accession>